<dbReference type="Gene3D" id="3.40.50.1820">
    <property type="entry name" value="alpha/beta hydrolase"/>
    <property type="match status" value="1"/>
</dbReference>
<dbReference type="EMBL" id="LHPG02000002">
    <property type="protein sequence ID" value="PRW60587.1"/>
    <property type="molecule type" value="Genomic_DNA"/>
</dbReference>
<feature type="domain" description="Serine aminopeptidase S33" evidence="2">
    <location>
        <begin position="82"/>
        <end position="190"/>
    </location>
</feature>
<dbReference type="Proteomes" id="UP000239899">
    <property type="component" value="Unassembled WGS sequence"/>
</dbReference>
<comment type="caution">
    <text evidence="3">The sequence shown here is derived from an EMBL/GenBank/DDBJ whole genome shotgun (WGS) entry which is preliminary data.</text>
</comment>
<evidence type="ECO:0000313" key="4">
    <source>
        <dbReference type="Proteomes" id="UP000239899"/>
    </source>
</evidence>
<evidence type="ECO:0000256" key="1">
    <source>
        <dbReference type="SAM" id="MobiDB-lite"/>
    </source>
</evidence>
<dbReference type="Pfam" id="PF12146">
    <property type="entry name" value="Hydrolase_4"/>
    <property type="match status" value="1"/>
</dbReference>
<dbReference type="GO" id="GO:0016787">
    <property type="term" value="F:hydrolase activity"/>
    <property type="evidence" value="ECO:0007669"/>
    <property type="project" value="UniProtKB-KW"/>
</dbReference>
<feature type="compositionally biased region" description="Low complexity" evidence="1">
    <location>
        <begin position="61"/>
        <end position="78"/>
    </location>
</feature>
<feature type="compositionally biased region" description="Low complexity" evidence="1">
    <location>
        <begin position="549"/>
        <end position="568"/>
    </location>
</feature>
<organism evidence="3 4">
    <name type="scientific">Chlorella sorokiniana</name>
    <name type="common">Freshwater green alga</name>
    <dbReference type="NCBI Taxonomy" id="3076"/>
    <lineage>
        <taxon>Eukaryota</taxon>
        <taxon>Viridiplantae</taxon>
        <taxon>Chlorophyta</taxon>
        <taxon>core chlorophytes</taxon>
        <taxon>Trebouxiophyceae</taxon>
        <taxon>Chlorellales</taxon>
        <taxon>Chlorellaceae</taxon>
        <taxon>Chlorella clade</taxon>
        <taxon>Chlorella</taxon>
    </lineage>
</organism>
<evidence type="ECO:0000313" key="3">
    <source>
        <dbReference type="EMBL" id="PRW60587.1"/>
    </source>
</evidence>
<feature type="region of interest" description="Disordered" evidence="1">
    <location>
        <begin position="58"/>
        <end position="81"/>
    </location>
</feature>
<name>A0A2P6U2P1_CHLSO</name>
<proteinExistence type="predicted"/>
<sequence>MAFFPPTPPSYKLAQHGDGQHETYIEPVRRHTKRVPRAQVYQLASKKETIVAAFIPGAGSSGSSSSGSSNPGSNPGSSRGVRWTLVHSHGNAVDLGEMLPLYEELARLLRCNVVSYDYTGYGCSTGKPAASQTLADIAAVLRFLTAQLGKRPEDTVLYGQSVGSGPTSHLAAATPSLAGVVLHAPFLSGMRVLNPGWRHWPSALDIFPNHRLVPKIQCPVLIMHGLEDEVIDVQHGRQLHKLCKRPSEPLWAPRRGHQDLEASPEYIPRLRRFLVECWGEDAMGAGAAAEAALAAAGAQAATPLPPSPPLTPHRWAQRCVHARTCRRPGFAIALEGHARLPLPAPLLFGLLTHPDNAAILRSLDRCSFRRVLADDREGRLTVAVEQETTCHFLFYSGKVRTPLLVEQDASAGTMTYRVPHKAECSFFDGESGVCGHLAALEGSWRVEADGPCGSVLHFAQAVSPRGLPPLLGGAVRSFALAQVRGTCEDLYAEALRIQAGRPTLPLSHMDGFKGQLPLLPAGEADPSGQADPTSVLDCPSASGSGSGSGSEDSSSTAGTSPRGSLDSLNSSCSSFSPFAAANTSDSCAGSSGRSGRTAAAAVVASSTTGPASYPLPLQRLLSAASMLSVPSMLSTANGCLDGCWAAVATSPASGPKHVELQPALPTSNNSPILEHCPAWLLAAAATVLCLLAALLRALEAAVRAELRAAEAWGARLAAAAAQQQQR</sequence>
<dbReference type="InterPro" id="IPR029058">
    <property type="entry name" value="AB_hydrolase_fold"/>
</dbReference>
<dbReference type="PANTHER" id="PTHR12277:SF81">
    <property type="entry name" value="PROTEIN ABHD13"/>
    <property type="match status" value="1"/>
</dbReference>
<keyword evidence="4" id="KW-1185">Reference proteome</keyword>
<feature type="region of interest" description="Disordered" evidence="1">
    <location>
        <begin position="517"/>
        <end position="568"/>
    </location>
</feature>
<evidence type="ECO:0000259" key="2">
    <source>
        <dbReference type="Pfam" id="PF12146"/>
    </source>
</evidence>
<accession>A0A2P6U2P1</accession>
<reference evidence="3 4" key="1">
    <citation type="journal article" date="2018" name="Plant J.">
        <title>Genome sequences of Chlorella sorokiniana UTEX 1602 and Micractinium conductrix SAG 241.80: implications to maltose excretion by a green alga.</title>
        <authorList>
            <person name="Arriola M.B."/>
            <person name="Velmurugan N."/>
            <person name="Zhang Y."/>
            <person name="Plunkett M.H."/>
            <person name="Hondzo H."/>
            <person name="Barney B.M."/>
        </authorList>
    </citation>
    <scope>NUCLEOTIDE SEQUENCE [LARGE SCALE GENOMIC DNA]</scope>
    <source>
        <strain evidence="4">UTEX 1602</strain>
    </source>
</reference>
<dbReference type="AlphaFoldDB" id="A0A2P6U2P1"/>
<gene>
    <name evidence="3" type="ORF">C2E21_1296</name>
</gene>
<dbReference type="InterPro" id="IPR022742">
    <property type="entry name" value="Hydrolase_4"/>
</dbReference>
<protein>
    <submittedName>
        <fullName evidence="3">Alpha beta-hydrolase</fullName>
    </submittedName>
</protein>
<dbReference type="PANTHER" id="PTHR12277">
    <property type="entry name" value="ALPHA/BETA HYDROLASE DOMAIN-CONTAINING PROTEIN"/>
    <property type="match status" value="1"/>
</dbReference>
<dbReference type="SUPFAM" id="SSF53474">
    <property type="entry name" value="alpha/beta-Hydrolases"/>
    <property type="match status" value="1"/>
</dbReference>
<dbReference type="STRING" id="3076.A0A2P6U2P1"/>
<dbReference type="OrthoDB" id="446723at2759"/>